<reference evidence="2 3" key="1">
    <citation type="submission" date="2016-01" db="EMBL/GenBank/DDBJ databases">
        <title>The draft genome sequence of Aquimarina sp. RZW4-3-2.</title>
        <authorList>
            <person name="Wang Y."/>
        </authorList>
    </citation>
    <scope>NUCLEOTIDE SEQUENCE [LARGE SCALE GENOMIC DNA]</scope>
    <source>
        <strain evidence="2 3">RZW4-3-2</strain>
    </source>
</reference>
<evidence type="ECO:0000313" key="2">
    <source>
        <dbReference type="EMBL" id="KZS41393.1"/>
    </source>
</evidence>
<sequence>MASDQEKQRHKAIGKRIKELRINAGYTSYSKFAIEHNLENKSVWRWEEGLNYTIDTLFMLADIHNITITELLKDIE</sequence>
<dbReference type="GO" id="GO:0003677">
    <property type="term" value="F:DNA binding"/>
    <property type="evidence" value="ECO:0007669"/>
    <property type="project" value="InterPro"/>
</dbReference>
<dbReference type="SUPFAM" id="SSF47413">
    <property type="entry name" value="lambda repressor-like DNA-binding domains"/>
    <property type="match status" value="1"/>
</dbReference>
<evidence type="ECO:0000313" key="3">
    <source>
        <dbReference type="Proteomes" id="UP000076715"/>
    </source>
</evidence>
<dbReference type="InterPro" id="IPR001387">
    <property type="entry name" value="Cro/C1-type_HTH"/>
</dbReference>
<comment type="caution">
    <text evidence="2">The sequence shown here is derived from an EMBL/GenBank/DDBJ whole genome shotgun (WGS) entry which is preliminary data.</text>
</comment>
<evidence type="ECO:0000259" key="1">
    <source>
        <dbReference type="PROSITE" id="PS50943"/>
    </source>
</evidence>
<keyword evidence="3" id="KW-1185">Reference proteome</keyword>
<dbReference type="RefSeq" id="WP_066312218.1">
    <property type="nucleotide sequence ID" value="NZ_LQRT01000005.1"/>
</dbReference>
<organism evidence="2 3">
    <name type="scientific">Aquimarina aggregata</name>
    <dbReference type="NCBI Taxonomy" id="1642818"/>
    <lineage>
        <taxon>Bacteria</taxon>
        <taxon>Pseudomonadati</taxon>
        <taxon>Bacteroidota</taxon>
        <taxon>Flavobacteriia</taxon>
        <taxon>Flavobacteriales</taxon>
        <taxon>Flavobacteriaceae</taxon>
        <taxon>Aquimarina</taxon>
    </lineage>
</organism>
<dbReference type="STRING" id="1642818.AWE51_22070"/>
<name>A0A163BH68_9FLAO</name>
<accession>A0A163BH68</accession>
<protein>
    <recommendedName>
        <fullName evidence="1">HTH cro/C1-type domain-containing protein</fullName>
    </recommendedName>
</protein>
<dbReference type="OrthoDB" id="674942at2"/>
<dbReference type="Gene3D" id="1.10.260.40">
    <property type="entry name" value="lambda repressor-like DNA-binding domains"/>
    <property type="match status" value="1"/>
</dbReference>
<feature type="domain" description="HTH cro/C1-type" evidence="1">
    <location>
        <begin position="42"/>
        <end position="71"/>
    </location>
</feature>
<dbReference type="EMBL" id="LQRT01000005">
    <property type="protein sequence ID" value="KZS41393.1"/>
    <property type="molecule type" value="Genomic_DNA"/>
</dbReference>
<gene>
    <name evidence="2" type="ORF">AWE51_22070</name>
</gene>
<dbReference type="Proteomes" id="UP000076715">
    <property type="component" value="Unassembled WGS sequence"/>
</dbReference>
<proteinExistence type="predicted"/>
<dbReference type="PROSITE" id="PS50943">
    <property type="entry name" value="HTH_CROC1"/>
    <property type="match status" value="1"/>
</dbReference>
<dbReference type="AlphaFoldDB" id="A0A163BH68"/>
<dbReference type="InterPro" id="IPR010982">
    <property type="entry name" value="Lambda_DNA-bd_dom_sf"/>
</dbReference>